<reference evidence="2" key="1">
    <citation type="journal article" date="2019" name="bioRxiv">
        <title>The Genome of the Zebra Mussel, Dreissena polymorpha: A Resource for Invasive Species Research.</title>
        <authorList>
            <person name="McCartney M.A."/>
            <person name="Auch B."/>
            <person name="Kono T."/>
            <person name="Mallez S."/>
            <person name="Zhang Y."/>
            <person name="Obille A."/>
            <person name="Becker A."/>
            <person name="Abrahante J.E."/>
            <person name="Garbe J."/>
            <person name="Badalamenti J.P."/>
            <person name="Herman A."/>
            <person name="Mangelson H."/>
            <person name="Liachko I."/>
            <person name="Sullivan S."/>
            <person name="Sone E.D."/>
            <person name="Koren S."/>
            <person name="Silverstein K.A.T."/>
            <person name="Beckman K.B."/>
            <person name="Gohl D.M."/>
        </authorList>
    </citation>
    <scope>NUCLEOTIDE SEQUENCE</scope>
    <source>
        <strain evidence="2">Duluth1</strain>
        <tissue evidence="2">Whole animal</tissue>
    </source>
</reference>
<dbReference type="Gene3D" id="2.60.120.200">
    <property type="match status" value="1"/>
</dbReference>
<reference evidence="2" key="2">
    <citation type="submission" date="2020-11" db="EMBL/GenBank/DDBJ databases">
        <authorList>
            <person name="McCartney M.A."/>
            <person name="Auch B."/>
            <person name="Kono T."/>
            <person name="Mallez S."/>
            <person name="Becker A."/>
            <person name="Gohl D.M."/>
            <person name="Silverstein K.A.T."/>
            <person name="Koren S."/>
            <person name="Bechman K.B."/>
            <person name="Herman A."/>
            <person name="Abrahante J.E."/>
            <person name="Garbe J."/>
        </authorList>
    </citation>
    <scope>NUCLEOTIDE SEQUENCE</scope>
    <source>
        <strain evidence="2">Duluth1</strain>
        <tissue evidence="2">Whole animal</tissue>
    </source>
</reference>
<comment type="caution">
    <text evidence="2">The sequence shown here is derived from an EMBL/GenBank/DDBJ whole genome shotgun (WGS) entry which is preliminary data.</text>
</comment>
<name>A0A9D4S260_DREPO</name>
<dbReference type="PANTHER" id="PTHR23282:SF142">
    <property type="entry name" value="MAM DOMAIN-CONTAINING PROTEIN"/>
    <property type="match status" value="1"/>
</dbReference>
<evidence type="ECO:0000259" key="1">
    <source>
        <dbReference type="Pfam" id="PF00629"/>
    </source>
</evidence>
<keyword evidence="3" id="KW-1185">Reference proteome</keyword>
<protein>
    <recommendedName>
        <fullName evidence="1">MAM domain-containing protein</fullName>
    </recommendedName>
</protein>
<dbReference type="GO" id="GO:0016020">
    <property type="term" value="C:membrane"/>
    <property type="evidence" value="ECO:0007669"/>
    <property type="project" value="InterPro"/>
</dbReference>
<evidence type="ECO:0000313" key="2">
    <source>
        <dbReference type="EMBL" id="KAH3887698.1"/>
    </source>
</evidence>
<dbReference type="Pfam" id="PF00629">
    <property type="entry name" value="MAM"/>
    <property type="match status" value="1"/>
</dbReference>
<dbReference type="Proteomes" id="UP000828390">
    <property type="component" value="Unassembled WGS sequence"/>
</dbReference>
<dbReference type="InterPro" id="IPR051560">
    <property type="entry name" value="MAM_domain-containing"/>
</dbReference>
<dbReference type="EMBL" id="JAIWYP010000001">
    <property type="protein sequence ID" value="KAH3887698.1"/>
    <property type="molecule type" value="Genomic_DNA"/>
</dbReference>
<dbReference type="SUPFAM" id="SSF49899">
    <property type="entry name" value="Concanavalin A-like lectins/glucanases"/>
    <property type="match status" value="1"/>
</dbReference>
<organism evidence="2 3">
    <name type="scientific">Dreissena polymorpha</name>
    <name type="common">Zebra mussel</name>
    <name type="synonym">Mytilus polymorpha</name>
    <dbReference type="NCBI Taxonomy" id="45954"/>
    <lineage>
        <taxon>Eukaryota</taxon>
        <taxon>Metazoa</taxon>
        <taxon>Spiralia</taxon>
        <taxon>Lophotrochozoa</taxon>
        <taxon>Mollusca</taxon>
        <taxon>Bivalvia</taxon>
        <taxon>Autobranchia</taxon>
        <taxon>Heteroconchia</taxon>
        <taxon>Euheterodonta</taxon>
        <taxon>Imparidentia</taxon>
        <taxon>Neoheterodontei</taxon>
        <taxon>Myida</taxon>
        <taxon>Dreissenoidea</taxon>
        <taxon>Dreissenidae</taxon>
        <taxon>Dreissena</taxon>
    </lineage>
</organism>
<accession>A0A9D4S260</accession>
<proteinExistence type="predicted"/>
<dbReference type="InterPro" id="IPR000998">
    <property type="entry name" value="MAM_dom"/>
</dbReference>
<dbReference type="AlphaFoldDB" id="A0A9D4S260"/>
<sequence length="53" mass="5854">MYGQDINTLNVYVTASGQANNRGAPAWTRSLNQGNLWKQAQVTINPTGSYQVR</sequence>
<evidence type="ECO:0000313" key="3">
    <source>
        <dbReference type="Proteomes" id="UP000828390"/>
    </source>
</evidence>
<dbReference type="InterPro" id="IPR013320">
    <property type="entry name" value="ConA-like_dom_sf"/>
</dbReference>
<feature type="domain" description="MAM" evidence="1">
    <location>
        <begin position="1"/>
        <end position="52"/>
    </location>
</feature>
<dbReference type="PANTHER" id="PTHR23282">
    <property type="entry name" value="APICAL ENDOSOMAL GLYCOPROTEIN PRECURSOR"/>
    <property type="match status" value="1"/>
</dbReference>
<gene>
    <name evidence="2" type="ORF">DPMN_011717</name>
</gene>